<dbReference type="GO" id="GO:0019843">
    <property type="term" value="F:rRNA binding"/>
    <property type="evidence" value="ECO:0007669"/>
    <property type="project" value="InterPro"/>
</dbReference>
<gene>
    <name evidence="5" type="primary">rpl16</name>
</gene>
<evidence type="ECO:0000313" key="5">
    <source>
        <dbReference type="EMBL" id="QBJ06305.1"/>
    </source>
</evidence>
<protein>
    <submittedName>
        <fullName evidence="5">Ribosomal protein L16</fullName>
    </submittedName>
</protein>
<dbReference type="Gene3D" id="3.90.1170.10">
    <property type="entry name" value="Ribosomal protein L10e/L16"/>
    <property type="match status" value="1"/>
</dbReference>
<name>A0A481WAW7_GUITH</name>
<dbReference type="GO" id="GO:0006412">
    <property type="term" value="P:translation"/>
    <property type="evidence" value="ECO:0007669"/>
    <property type="project" value="InterPro"/>
</dbReference>
<reference evidence="5" key="1">
    <citation type="journal article" date="2018" name="Mitochondrial DNA Part B Resour">
        <title>The complete mitochondrial genome of a transitional form in secondary endosymbiotic Cryptophyte algae Guillardia theta strain CCMP2712.</title>
        <authorList>
            <person name="Suo F."/>
            <person name="Ma Y."/>
            <person name="Manzilamu Z."/>
            <person name="Huang L."/>
        </authorList>
    </citation>
    <scope>NUCLEOTIDE SEQUENCE</scope>
</reference>
<keyword evidence="5" id="KW-0496">Mitochondrion</keyword>
<dbReference type="RefSeq" id="YP_009577921.1">
    <property type="nucleotide sequence ID" value="NC_041490.1"/>
</dbReference>
<dbReference type="InterPro" id="IPR016180">
    <property type="entry name" value="Ribosomal_uL16_dom"/>
</dbReference>
<dbReference type="InterPro" id="IPR047873">
    <property type="entry name" value="Ribosomal_uL16"/>
</dbReference>
<dbReference type="GO" id="GO:0003735">
    <property type="term" value="F:structural constituent of ribosome"/>
    <property type="evidence" value="ECO:0007669"/>
    <property type="project" value="InterPro"/>
</dbReference>
<proteinExistence type="inferred from homology"/>
<dbReference type="PROSITE" id="PS00701">
    <property type="entry name" value="RIBOSOMAL_L16_2"/>
    <property type="match status" value="1"/>
</dbReference>
<dbReference type="EMBL" id="MH844545">
    <property type="protein sequence ID" value="QBJ06305.1"/>
    <property type="molecule type" value="Genomic_DNA"/>
</dbReference>
<dbReference type="AlphaFoldDB" id="A0A481WAW7"/>
<evidence type="ECO:0000256" key="4">
    <source>
        <dbReference type="RuleBase" id="RU004413"/>
    </source>
</evidence>
<dbReference type="Pfam" id="PF00252">
    <property type="entry name" value="Ribosomal_L16"/>
    <property type="match status" value="1"/>
</dbReference>
<evidence type="ECO:0000256" key="2">
    <source>
        <dbReference type="ARBA" id="ARBA00022980"/>
    </source>
</evidence>
<dbReference type="PANTHER" id="PTHR12220">
    <property type="entry name" value="50S/60S RIBOSOMAL PROTEIN L16"/>
    <property type="match status" value="1"/>
</dbReference>
<accession>A0A481WAW7</accession>
<keyword evidence="3 4" id="KW-0687">Ribonucleoprotein</keyword>
<dbReference type="InterPro" id="IPR020798">
    <property type="entry name" value="Ribosomal_uL16_CS"/>
</dbReference>
<dbReference type="NCBIfam" id="TIGR01164">
    <property type="entry name" value="rplP_bact"/>
    <property type="match status" value="1"/>
</dbReference>
<geneLocation type="mitochondrion" evidence="5"/>
<dbReference type="CDD" id="cd01433">
    <property type="entry name" value="Ribosomal_L16_L10e"/>
    <property type="match status" value="1"/>
</dbReference>
<dbReference type="InterPro" id="IPR036920">
    <property type="entry name" value="Ribosomal_uL16_sf"/>
</dbReference>
<dbReference type="PANTHER" id="PTHR12220:SF13">
    <property type="entry name" value="LARGE RIBOSOMAL SUBUNIT PROTEIN UL16M"/>
    <property type="match status" value="1"/>
</dbReference>
<evidence type="ECO:0000256" key="1">
    <source>
        <dbReference type="ARBA" id="ARBA00008931"/>
    </source>
</evidence>
<dbReference type="InterPro" id="IPR000114">
    <property type="entry name" value="Ribosomal_uL16_bact-type"/>
</dbReference>
<dbReference type="SUPFAM" id="SSF54686">
    <property type="entry name" value="Ribosomal protein L16p/L10e"/>
    <property type="match status" value="1"/>
</dbReference>
<dbReference type="PRINTS" id="PR00060">
    <property type="entry name" value="RIBOSOMALL16"/>
</dbReference>
<reference evidence="5" key="2">
    <citation type="submission" date="2018-09" db="EMBL/GenBank/DDBJ databases">
        <authorList>
            <person name="Suo F.Y."/>
            <person name="Ma Y.F."/>
            <person name="Huang L.D."/>
        </authorList>
    </citation>
    <scope>NUCLEOTIDE SEQUENCE</scope>
</reference>
<dbReference type="GO" id="GO:1990904">
    <property type="term" value="C:ribonucleoprotein complex"/>
    <property type="evidence" value="ECO:0007669"/>
    <property type="project" value="UniProtKB-KW"/>
</dbReference>
<sequence>MLCPRKVKYRKIKKVKVYGIEARTKNPKSGFFGIKALSSGRVTSQHIESARKVISRKMQKSGSIHLRIFPSFPVTGKPIEVRMGKGKGPVKFWCFPVKPGRILFEFQGTKYKTALEINKLVSSKLPVITKLAKLI</sequence>
<comment type="similarity">
    <text evidence="1 4">Belongs to the universal ribosomal protein uL16 family.</text>
</comment>
<dbReference type="GO" id="GO:0005840">
    <property type="term" value="C:ribosome"/>
    <property type="evidence" value="ECO:0007669"/>
    <property type="project" value="UniProtKB-KW"/>
</dbReference>
<dbReference type="GeneID" id="39703311"/>
<keyword evidence="2 4" id="KW-0689">Ribosomal protein</keyword>
<organism evidence="5">
    <name type="scientific">Guillardia theta</name>
    <name type="common">Cryptophyte</name>
    <name type="synonym">Cryptomonas phi</name>
    <dbReference type="NCBI Taxonomy" id="55529"/>
    <lineage>
        <taxon>Eukaryota</taxon>
        <taxon>Cryptophyceae</taxon>
        <taxon>Pyrenomonadales</taxon>
        <taxon>Geminigeraceae</taxon>
        <taxon>Guillardia</taxon>
    </lineage>
</organism>
<evidence type="ECO:0000256" key="3">
    <source>
        <dbReference type="ARBA" id="ARBA00023274"/>
    </source>
</evidence>